<comment type="caution">
    <text evidence="1">The sequence shown here is derived from an EMBL/GenBank/DDBJ whole genome shotgun (WGS) entry which is preliminary data.</text>
</comment>
<evidence type="ECO:0000313" key="1">
    <source>
        <dbReference type="EMBL" id="HHL41981.1"/>
    </source>
</evidence>
<evidence type="ECO:0008006" key="2">
    <source>
        <dbReference type="Google" id="ProtNLM"/>
    </source>
</evidence>
<dbReference type="InterPro" id="IPR007711">
    <property type="entry name" value="HigB-1"/>
</dbReference>
<proteinExistence type="predicted"/>
<dbReference type="Gene3D" id="3.30.2310.20">
    <property type="entry name" value="RelE-like"/>
    <property type="match status" value="1"/>
</dbReference>
<dbReference type="AlphaFoldDB" id="A0A7C5QN58"/>
<dbReference type="InterPro" id="IPR035093">
    <property type="entry name" value="RelE/ParE_toxin_dom_sf"/>
</dbReference>
<organism evidence="1">
    <name type="scientific">Hellea balneolensis</name>
    <dbReference type="NCBI Taxonomy" id="287478"/>
    <lineage>
        <taxon>Bacteria</taxon>
        <taxon>Pseudomonadati</taxon>
        <taxon>Pseudomonadota</taxon>
        <taxon>Alphaproteobacteria</taxon>
        <taxon>Maricaulales</taxon>
        <taxon>Robiginitomaculaceae</taxon>
        <taxon>Hellea</taxon>
    </lineage>
</organism>
<accession>A0A7C5QN58</accession>
<protein>
    <recommendedName>
        <fullName evidence="2">Plasmid maintenance system killer</fullName>
    </recommendedName>
</protein>
<name>A0A7C5QN58_9PROT</name>
<sequence length="96" mass="11523">MKIESIKSKPLKLLILKDDDRLLPQAHRKKIRRIIRALMSMRTIQDFLDIPKGRPHRLKGARSNTYAITVYANWRITFVYHEDDHSIHILDFEDYH</sequence>
<dbReference type="EMBL" id="DRMJ01000002">
    <property type="protein sequence ID" value="HHL41981.1"/>
    <property type="molecule type" value="Genomic_DNA"/>
</dbReference>
<reference evidence="1" key="1">
    <citation type="journal article" date="2020" name="mSystems">
        <title>Genome- and Community-Level Interaction Insights into Carbon Utilization and Element Cycling Functions of Hydrothermarchaeota in Hydrothermal Sediment.</title>
        <authorList>
            <person name="Zhou Z."/>
            <person name="Liu Y."/>
            <person name="Xu W."/>
            <person name="Pan J."/>
            <person name="Luo Z.H."/>
            <person name="Li M."/>
        </authorList>
    </citation>
    <scope>NUCLEOTIDE SEQUENCE [LARGE SCALE GENOMIC DNA]</scope>
    <source>
        <strain evidence="1">HyVt-485</strain>
    </source>
</reference>
<dbReference type="Pfam" id="PF05015">
    <property type="entry name" value="HigB-like_toxin"/>
    <property type="match status" value="1"/>
</dbReference>
<dbReference type="Proteomes" id="UP000885830">
    <property type="component" value="Unassembled WGS sequence"/>
</dbReference>
<gene>
    <name evidence="1" type="ORF">ENJ42_00035</name>
</gene>
<dbReference type="SUPFAM" id="SSF143011">
    <property type="entry name" value="RelE-like"/>
    <property type="match status" value="1"/>
</dbReference>